<sequence>MGIDDDAEYARITHESVAGLEDSDSDEELFKRRMGLRSYLNQLKNSLVRVRNAKRVKEEAMQAAATADEETKGTLDELDTKEASAFVEISQKVGATASITNPPAPAKKKKGTAKGAAAKKKGVAKKKASTKK</sequence>
<protein>
    <submittedName>
        <fullName evidence="3">Uncharacterized protein</fullName>
    </submittedName>
</protein>
<feature type="coiled-coil region" evidence="1">
    <location>
        <begin position="40"/>
        <end position="70"/>
    </location>
</feature>
<name>A0A7S3HU92_9SPIT</name>
<organism evidence="3">
    <name type="scientific">Favella ehrenbergii</name>
    <dbReference type="NCBI Taxonomy" id="182087"/>
    <lineage>
        <taxon>Eukaryota</taxon>
        <taxon>Sar</taxon>
        <taxon>Alveolata</taxon>
        <taxon>Ciliophora</taxon>
        <taxon>Intramacronucleata</taxon>
        <taxon>Spirotrichea</taxon>
        <taxon>Choreotrichia</taxon>
        <taxon>Tintinnida</taxon>
        <taxon>Xystonellidae</taxon>
        <taxon>Favella</taxon>
    </lineage>
</organism>
<feature type="region of interest" description="Disordered" evidence="2">
    <location>
        <begin position="95"/>
        <end position="132"/>
    </location>
</feature>
<dbReference type="AlphaFoldDB" id="A0A7S3HU92"/>
<proteinExistence type="predicted"/>
<reference evidence="3" key="1">
    <citation type="submission" date="2021-01" db="EMBL/GenBank/DDBJ databases">
        <authorList>
            <person name="Corre E."/>
            <person name="Pelletier E."/>
            <person name="Niang G."/>
            <person name="Scheremetjew M."/>
            <person name="Finn R."/>
            <person name="Kale V."/>
            <person name="Holt S."/>
            <person name="Cochrane G."/>
            <person name="Meng A."/>
            <person name="Brown T."/>
            <person name="Cohen L."/>
        </authorList>
    </citation>
    <scope>NUCLEOTIDE SEQUENCE</scope>
    <source>
        <strain evidence="3">Fehren 1</strain>
    </source>
</reference>
<gene>
    <name evidence="3" type="ORF">FEHR0123_LOCUS225</name>
</gene>
<feature type="compositionally biased region" description="Basic residues" evidence="2">
    <location>
        <begin position="106"/>
        <end position="132"/>
    </location>
</feature>
<evidence type="ECO:0000313" key="3">
    <source>
        <dbReference type="EMBL" id="CAE0305321.1"/>
    </source>
</evidence>
<evidence type="ECO:0000256" key="2">
    <source>
        <dbReference type="SAM" id="MobiDB-lite"/>
    </source>
</evidence>
<keyword evidence="1" id="KW-0175">Coiled coil</keyword>
<evidence type="ECO:0000256" key="1">
    <source>
        <dbReference type="SAM" id="Coils"/>
    </source>
</evidence>
<accession>A0A7S3HU92</accession>
<dbReference type="EMBL" id="HBIE01000799">
    <property type="protein sequence ID" value="CAE0305321.1"/>
    <property type="molecule type" value="Transcribed_RNA"/>
</dbReference>